<dbReference type="InterPro" id="IPR010921">
    <property type="entry name" value="Trp_repressor/repl_initiator"/>
</dbReference>
<accession>A0A254NAE1</accession>
<comment type="caution">
    <text evidence="1">The sequence shown here is derived from an EMBL/GenBank/DDBJ whole genome shotgun (WGS) entry which is preliminary data.</text>
</comment>
<dbReference type="GO" id="GO:0043565">
    <property type="term" value="F:sequence-specific DNA binding"/>
    <property type="evidence" value="ECO:0007669"/>
    <property type="project" value="InterPro"/>
</dbReference>
<dbReference type="GO" id="GO:0006313">
    <property type="term" value="P:DNA transposition"/>
    <property type="evidence" value="ECO:0007669"/>
    <property type="project" value="InterPro"/>
</dbReference>
<dbReference type="InterPro" id="IPR002514">
    <property type="entry name" value="Transposase_8"/>
</dbReference>
<protein>
    <submittedName>
        <fullName evidence="1">Transposase</fullName>
    </submittedName>
</protein>
<sequence length="114" mass="12360">MPDAKPASRRRHDAELKRQVIAACAAPGASVAQVAMSYGLNANLVHKWRRLVADDAEARSAPAFVPVSVVAEVPPSDPPQSIELELQRGAVHVRVRWPMSGATACAAWLREMLR</sequence>
<proteinExistence type="predicted"/>
<keyword evidence="2" id="KW-1185">Reference proteome</keyword>
<dbReference type="OrthoDB" id="9800877at2"/>
<dbReference type="NCBIfam" id="NF047595">
    <property type="entry name" value="IS66_ISRel24_TnpA"/>
    <property type="match status" value="1"/>
</dbReference>
<dbReference type="Proteomes" id="UP000197446">
    <property type="component" value="Unassembled WGS sequence"/>
</dbReference>
<dbReference type="SUPFAM" id="SSF48295">
    <property type="entry name" value="TrpR-like"/>
    <property type="match status" value="1"/>
</dbReference>
<dbReference type="Pfam" id="PF01527">
    <property type="entry name" value="HTH_Tnp_1"/>
    <property type="match status" value="1"/>
</dbReference>
<dbReference type="AlphaFoldDB" id="A0A254NAE1"/>
<gene>
    <name evidence="1" type="ORF">CDO81_00235</name>
</gene>
<reference evidence="1 2" key="1">
    <citation type="journal article" date="2007" name="Int. J. Syst. Evol. Microbiol.">
        <title>Description of Pelomonas aquatica sp. nov. and Pelomonas puraquae sp. nov., isolated from industrial and haemodialysis water.</title>
        <authorList>
            <person name="Gomila M."/>
            <person name="Bowien B."/>
            <person name="Falsen E."/>
            <person name="Moore E.R."/>
            <person name="Lalucat J."/>
        </authorList>
    </citation>
    <scope>NUCLEOTIDE SEQUENCE [LARGE SCALE GENOMIC DNA]</scope>
    <source>
        <strain evidence="1 2">CCUG 52769</strain>
    </source>
</reference>
<dbReference type="RefSeq" id="WP_088481173.1">
    <property type="nucleotide sequence ID" value="NZ_NISI01000001.1"/>
</dbReference>
<dbReference type="NCBIfam" id="NF047593">
    <property type="entry name" value="IS66_ISAeme5_TnpA"/>
    <property type="match status" value="1"/>
</dbReference>
<dbReference type="EMBL" id="NISI01000001">
    <property type="protein sequence ID" value="OWR04959.1"/>
    <property type="molecule type" value="Genomic_DNA"/>
</dbReference>
<organism evidence="1 2">
    <name type="scientific">Roseateles puraquae</name>
    <dbReference type="NCBI Taxonomy" id="431059"/>
    <lineage>
        <taxon>Bacteria</taxon>
        <taxon>Pseudomonadati</taxon>
        <taxon>Pseudomonadota</taxon>
        <taxon>Betaproteobacteria</taxon>
        <taxon>Burkholderiales</taxon>
        <taxon>Sphaerotilaceae</taxon>
        <taxon>Roseateles</taxon>
    </lineage>
</organism>
<evidence type="ECO:0000313" key="1">
    <source>
        <dbReference type="EMBL" id="OWR04959.1"/>
    </source>
</evidence>
<dbReference type="Gene3D" id="1.10.10.10">
    <property type="entry name" value="Winged helix-like DNA-binding domain superfamily/Winged helix DNA-binding domain"/>
    <property type="match status" value="1"/>
</dbReference>
<dbReference type="GO" id="GO:0004803">
    <property type="term" value="F:transposase activity"/>
    <property type="evidence" value="ECO:0007669"/>
    <property type="project" value="InterPro"/>
</dbReference>
<name>A0A254NAE1_9BURK</name>
<evidence type="ECO:0000313" key="2">
    <source>
        <dbReference type="Proteomes" id="UP000197446"/>
    </source>
</evidence>
<dbReference type="InterPro" id="IPR036388">
    <property type="entry name" value="WH-like_DNA-bd_sf"/>
</dbReference>